<evidence type="ECO:0000313" key="1">
    <source>
        <dbReference type="EMBL" id="KAG0152477.1"/>
    </source>
</evidence>
<accession>A0A9P6NXZ8</accession>
<organism evidence="1 2">
    <name type="scientific">Cronartium quercuum f. sp. fusiforme G11</name>
    <dbReference type="NCBI Taxonomy" id="708437"/>
    <lineage>
        <taxon>Eukaryota</taxon>
        <taxon>Fungi</taxon>
        <taxon>Dikarya</taxon>
        <taxon>Basidiomycota</taxon>
        <taxon>Pucciniomycotina</taxon>
        <taxon>Pucciniomycetes</taxon>
        <taxon>Pucciniales</taxon>
        <taxon>Coleosporiaceae</taxon>
        <taxon>Cronartium</taxon>
    </lineage>
</organism>
<evidence type="ECO:0000313" key="2">
    <source>
        <dbReference type="Proteomes" id="UP000886653"/>
    </source>
</evidence>
<gene>
    <name evidence="1" type="ORF">CROQUDRAFT_146358</name>
</gene>
<comment type="caution">
    <text evidence="1">The sequence shown here is derived from an EMBL/GenBank/DDBJ whole genome shotgun (WGS) entry which is preliminary data.</text>
</comment>
<protein>
    <submittedName>
        <fullName evidence="1">Uncharacterized protein</fullName>
    </submittedName>
</protein>
<dbReference type="OrthoDB" id="10641262at2759"/>
<name>A0A9P6NXZ8_9BASI</name>
<dbReference type="AlphaFoldDB" id="A0A9P6NXZ8"/>
<keyword evidence="2" id="KW-1185">Reference proteome</keyword>
<dbReference type="Proteomes" id="UP000886653">
    <property type="component" value="Unassembled WGS sequence"/>
</dbReference>
<proteinExistence type="predicted"/>
<dbReference type="EMBL" id="MU167208">
    <property type="protein sequence ID" value="KAG0152477.1"/>
    <property type="molecule type" value="Genomic_DNA"/>
</dbReference>
<reference evidence="1" key="1">
    <citation type="submission" date="2013-11" db="EMBL/GenBank/DDBJ databases">
        <title>Genome sequence of the fusiform rust pathogen reveals effectors for host alternation and coevolution with pine.</title>
        <authorList>
            <consortium name="DOE Joint Genome Institute"/>
            <person name="Smith K."/>
            <person name="Pendleton A."/>
            <person name="Kubisiak T."/>
            <person name="Anderson C."/>
            <person name="Salamov A."/>
            <person name="Aerts A."/>
            <person name="Riley R."/>
            <person name="Clum A."/>
            <person name="Lindquist E."/>
            <person name="Ence D."/>
            <person name="Campbell M."/>
            <person name="Kronenberg Z."/>
            <person name="Feau N."/>
            <person name="Dhillon B."/>
            <person name="Hamelin R."/>
            <person name="Burleigh J."/>
            <person name="Smith J."/>
            <person name="Yandell M."/>
            <person name="Nelson C."/>
            <person name="Grigoriev I."/>
            <person name="Davis J."/>
        </authorList>
    </citation>
    <scope>NUCLEOTIDE SEQUENCE</scope>
    <source>
        <strain evidence="1">G11</strain>
    </source>
</reference>
<sequence>MYIGIKLPFQLSMGPALSISAPRCSVWKSNFPALYPLHLPIVTSHSNSSTSARSSSHLAFVTGLSMLAYNCYYIFESQRTTSGLPSQSTRTHKPREVLQSLYAFCHTPGLGSWSHVTGKELLKRPGNPSQLPEVDLEQLVSEALQIKTEEVVEEDWSLI</sequence>